<accession>A0A0F9ZDH8</accession>
<comment type="caution">
    <text evidence="1">The sequence shown here is derived from an EMBL/GenBank/DDBJ whole genome shotgun (WGS) entry which is preliminary data.</text>
</comment>
<gene>
    <name evidence="1" type="ORF">THAR02_09431</name>
</gene>
<dbReference type="AlphaFoldDB" id="A0A0F9ZDH8"/>
<dbReference type="OMA" id="CPVGDLY"/>
<evidence type="ECO:0000313" key="2">
    <source>
        <dbReference type="Proteomes" id="UP000034112"/>
    </source>
</evidence>
<dbReference type="Proteomes" id="UP000034112">
    <property type="component" value="Unassembled WGS sequence"/>
</dbReference>
<proteinExistence type="predicted"/>
<name>A0A0F9ZDH8_TRIHA</name>
<reference evidence="2" key="1">
    <citation type="journal article" date="2015" name="Genome Announc.">
        <title>Draft whole-genome sequence of the biocontrol agent Trichoderma harzianum T6776.</title>
        <authorList>
            <person name="Baroncelli R."/>
            <person name="Piaggeschi G."/>
            <person name="Fiorini L."/>
            <person name="Bertolini E."/>
            <person name="Zapparata A."/>
            <person name="Pe M.E."/>
            <person name="Sarrocco S."/>
            <person name="Vannacci G."/>
        </authorList>
    </citation>
    <scope>NUCLEOTIDE SEQUENCE [LARGE SCALE GENOMIC DNA]</scope>
    <source>
        <strain evidence="2">T6776</strain>
    </source>
</reference>
<dbReference type="EMBL" id="JOKZ01000417">
    <property type="protein sequence ID" value="KKO98461.1"/>
    <property type="molecule type" value="Genomic_DNA"/>
</dbReference>
<sequence length="336" mass="38296">MAPRATLQKTIEKKGGKKAASDNAKVALLQMPVELICKFTNSMLSVDKMAFAETCRPIHNSIGVTSFSKDEGELREEQFEYLARRSRDTHNQWVCEECMCQHDIDPTDTPATPVLNCPVGDLYRSRYNLSLKLIARENYWLGRRHVQLALKYTRLYNEISTGHQQYLTRLMATRIYSESHVFDGMPLYLAARITPRIVEGRFFLKSVFEIRQKGQPIDKRLLIGDHICPHQTFWTDEATGDSAISKFTMAVEDAFNKRGHEIFSYCPHCCTDFSVEVSRQSLRITIWNDLGTESSALDITWLASVPNPTMASSDLVNEAPGRVRAWYDSVKKDVVA</sequence>
<evidence type="ECO:0000313" key="1">
    <source>
        <dbReference type="EMBL" id="KKO98461.1"/>
    </source>
</evidence>
<dbReference type="OrthoDB" id="3766406at2759"/>
<protein>
    <submittedName>
        <fullName evidence="1">Uncharacterized protein</fullName>
    </submittedName>
</protein>
<organism evidence="1 2">
    <name type="scientific">Trichoderma harzianum</name>
    <name type="common">Hypocrea lixii</name>
    <dbReference type="NCBI Taxonomy" id="5544"/>
    <lineage>
        <taxon>Eukaryota</taxon>
        <taxon>Fungi</taxon>
        <taxon>Dikarya</taxon>
        <taxon>Ascomycota</taxon>
        <taxon>Pezizomycotina</taxon>
        <taxon>Sordariomycetes</taxon>
        <taxon>Hypocreomycetidae</taxon>
        <taxon>Hypocreales</taxon>
        <taxon>Hypocreaceae</taxon>
        <taxon>Trichoderma</taxon>
    </lineage>
</organism>